<dbReference type="GO" id="GO:0046872">
    <property type="term" value="F:metal ion binding"/>
    <property type="evidence" value="ECO:0007669"/>
    <property type="project" value="UniProtKB-KW"/>
</dbReference>
<protein>
    <submittedName>
        <fullName evidence="5">Inositol-1-monophosphatase</fullName>
        <ecNumber evidence="5">3.1.3.25</ecNumber>
    </submittedName>
</protein>
<gene>
    <name evidence="5" type="primary">suhB_3</name>
    <name evidence="5" type="ORF">NIT7321_03400</name>
</gene>
<evidence type="ECO:0000256" key="3">
    <source>
        <dbReference type="ARBA" id="ARBA00022842"/>
    </source>
</evidence>
<dbReference type="CDD" id="cd01638">
    <property type="entry name" value="CysQ"/>
    <property type="match status" value="1"/>
</dbReference>
<evidence type="ECO:0000256" key="4">
    <source>
        <dbReference type="PIRSR" id="PIRSR600760-2"/>
    </source>
</evidence>
<feature type="binding site" evidence="4">
    <location>
        <position position="211"/>
    </location>
    <ligand>
        <name>Mg(2+)</name>
        <dbReference type="ChEBI" id="CHEBI:18420"/>
        <label>1</label>
        <note>catalytic</note>
    </ligand>
</feature>
<dbReference type="EC" id="3.1.3.25" evidence="5"/>
<feature type="binding site" evidence="4">
    <location>
        <position position="89"/>
    </location>
    <ligand>
        <name>Mg(2+)</name>
        <dbReference type="ChEBI" id="CHEBI:18420"/>
        <label>1</label>
        <note>catalytic</note>
    </ligand>
</feature>
<dbReference type="PRINTS" id="PR00377">
    <property type="entry name" value="IMPHPHTASES"/>
</dbReference>
<dbReference type="GO" id="GO:0046854">
    <property type="term" value="P:phosphatidylinositol phosphate biosynthetic process"/>
    <property type="evidence" value="ECO:0007669"/>
    <property type="project" value="InterPro"/>
</dbReference>
<dbReference type="SUPFAM" id="SSF56655">
    <property type="entry name" value="Carbohydrate phosphatase"/>
    <property type="match status" value="1"/>
</dbReference>
<organism evidence="5 6">
    <name type="scientific">Phaeobacter italicus</name>
    <dbReference type="NCBI Taxonomy" id="481446"/>
    <lineage>
        <taxon>Bacteria</taxon>
        <taxon>Pseudomonadati</taxon>
        <taxon>Pseudomonadota</taxon>
        <taxon>Alphaproteobacteria</taxon>
        <taxon>Rhodobacterales</taxon>
        <taxon>Roseobacteraceae</taxon>
        <taxon>Phaeobacter</taxon>
    </lineage>
</organism>
<dbReference type="InterPro" id="IPR020550">
    <property type="entry name" value="Inositol_monophosphatase_CS"/>
</dbReference>
<dbReference type="Gene3D" id="3.40.190.80">
    <property type="match status" value="1"/>
</dbReference>
<comment type="cofactor">
    <cofactor evidence="4">
        <name>Mg(2+)</name>
        <dbReference type="ChEBI" id="CHEBI:18420"/>
    </cofactor>
</comment>
<feature type="binding site" evidence="4">
    <location>
        <position position="91"/>
    </location>
    <ligand>
        <name>Mg(2+)</name>
        <dbReference type="ChEBI" id="CHEBI:18420"/>
        <label>1</label>
        <note>catalytic</note>
    </ligand>
</feature>
<evidence type="ECO:0000256" key="1">
    <source>
        <dbReference type="ARBA" id="ARBA00009759"/>
    </source>
</evidence>
<keyword evidence="3 4" id="KW-0460">Magnesium</keyword>
<feature type="binding site" evidence="4">
    <location>
        <position position="92"/>
    </location>
    <ligand>
        <name>Mg(2+)</name>
        <dbReference type="ChEBI" id="CHEBI:18420"/>
        <label>1</label>
        <note>catalytic</note>
    </ligand>
</feature>
<dbReference type="AlphaFoldDB" id="A0A0H5D5Q7"/>
<name>A0A0H5D5Q7_9RHOB</name>
<dbReference type="STRING" id="481446.NIT7645_03330"/>
<dbReference type="RefSeq" id="WP_050674179.1">
    <property type="nucleotide sequence ID" value="NZ_CVRL01000041.1"/>
</dbReference>
<evidence type="ECO:0000256" key="2">
    <source>
        <dbReference type="ARBA" id="ARBA00022723"/>
    </source>
</evidence>
<feature type="binding site" evidence="4">
    <location>
        <position position="71"/>
    </location>
    <ligand>
        <name>Mg(2+)</name>
        <dbReference type="ChEBI" id="CHEBI:18420"/>
        <label>1</label>
        <note>catalytic</note>
    </ligand>
</feature>
<keyword evidence="5" id="KW-0378">Hydrolase</keyword>
<dbReference type="GO" id="GO:0008934">
    <property type="term" value="F:inositol monophosphate 1-phosphatase activity"/>
    <property type="evidence" value="ECO:0007669"/>
    <property type="project" value="TreeGrafter"/>
</dbReference>
<dbReference type="EMBL" id="CVRL01000041">
    <property type="protein sequence ID" value="CRL12522.1"/>
    <property type="molecule type" value="Genomic_DNA"/>
</dbReference>
<dbReference type="GO" id="GO:0007165">
    <property type="term" value="P:signal transduction"/>
    <property type="evidence" value="ECO:0007669"/>
    <property type="project" value="TreeGrafter"/>
</dbReference>
<dbReference type="Gene3D" id="3.30.540.10">
    <property type="entry name" value="Fructose-1,6-Bisphosphatase, subunit A, domain 1"/>
    <property type="match status" value="1"/>
</dbReference>
<dbReference type="Pfam" id="PF00459">
    <property type="entry name" value="Inositol_P"/>
    <property type="match status" value="1"/>
</dbReference>
<keyword evidence="2 4" id="KW-0479">Metal-binding</keyword>
<dbReference type="PROSITE" id="PS00630">
    <property type="entry name" value="IMP_2"/>
    <property type="match status" value="1"/>
</dbReference>
<reference evidence="6" key="1">
    <citation type="submission" date="2015-05" db="EMBL/GenBank/DDBJ databases">
        <authorList>
            <person name="Rodrigo-Torres Lidia"/>
            <person name="Arahal R.David."/>
        </authorList>
    </citation>
    <scope>NUCLEOTIDE SEQUENCE [LARGE SCALE GENOMIC DNA]</scope>
    <source>
        <strain evidence="6">CECT 7321</strain>
    </source>
</reference>
<evidence type="ECO:0000313" key="6">
    <source>
        <dbReference type="Proteomes" id="UP000043764"/>
    </source>
</evidence>
<dbReference type="InterPro" id="IPR000760">
    <property type="entry name" value="Inositol_monophosphatase-like"/>
</dbReference>
<dbReference type="Proteomes" id="UP000043764">
    <property type="component" value="Unassembled WGS sequence"/>
</dbReference>
<comment type="similarity">
    <text evidence="1">Belongs to the inositol monophosphatase superfamily.</text>
</comment>
<dbReference type="GO" id="GO:0006020">
    <property type="term" value="P:inositol metabolic process"/>
    <property type="evidence" value="ECO:0007669"/>
    <property type="project" value="TreeGrafter"/>
</dbReference>
<evidence type="ECO:0000313" key="5">
    <source>
        <dbReference type="EMBL" id="CRL12522.1"/>
    </source>
</evidence>
<dbReference type="PANTHER" id="PTHR20854:SF4">
    <property type="entry name" value="INOSITOL-1-MONOPHOSPHATASE-RELATED"/>
    <property type="match status" value="1"/>
</dbReference>
<accession>A0A0H5D5Q7</accession>
<dbReference type="PANTHER" id="PTHR20854">
    <property type="entry name" value="INOSITOL MONOPHOSPHATASE"/>
    <property type="match status" value="1"/>
</dbReference>
<keyword evidence="6" id="KW-1185">Reference proteome</keyword>
<sequence>MPATDPETDLALLIRAAEIAGDTASRYSGPDARKWDKPDGAGPVTEADLAVDAALADLLPAARPDYGWLSEETEDNTDRLSHERLFIIDPIDGTRSFAEGSRTWAHALAVADRGRITAAVIYLPQRELMYTAAVGEGAKCNGTAITISPRVDLENAEILAARPMQDPVHWLDGNVPPFRRSHRPSLAYRMARVADARFDGMLTLRPSWEWDIAAGDLILREAGGRCSDRFGRDLRFNNPHPTLNGVVAAAPSLHRQLIAALDPKSPGLRPL</sequence>
<proteinExistence type="inferred from homology"/>